<reference evidence="3 4" key="1">
    <citation type="journal article" date="2007" name="Science">
        <title>Sea anemone genome reveals ancestral eumetazoan gene repertoire and genomic organization.</title>
        <authorList>
            <person name="Putnam N.H."/>
            <person name="Srivastava M."/>
            <person name="Hellsten U."/>
            <person name="Dirks B."/>
            <person name="Chapman J."/>
            <person name="Salamov A."/>
            <person name="Terry A."/>
            <person name="Shapiro H."/>
            <person name="Lindquist E."/>
            <person name="Kapitonov V.V."/>
            <person name="Jurka J."/>
            <person name="Genikhovich G."/>
            <person name="Grigoriev I.V."/>
            <person name="Lucas S.M."/>
            <person name="Steele R.E."/>
            <person name="Finnerty J.R."/>
            <person name="Technau U."/>
            <person name="Martindale M.Q."/>
            <person name="Rokhsar D.S."/>
        </authorList>
    </citation>
    <scope>NUCLEOTIDE SEQUENCE [LARGE SCALE GENOMIC DNA]</scope>
    <source>
        <strain evidence="4">CH2 X CH6</strain>
    </source>
</reference>
<keyword evidence="1" id="KW-0175">Coiled coil</keyword>
<dbReference type="PANTHER" id="PTHR15286:SF6">
    <property type="entry name" value="GH01133P"/>
    <property type="match status" value="1"/>
</dbReference>
<dbReference type="OrthoDB" id="5956874at2759"/>
<sequence length="725" mass="81576">MPYLKVHVQGQRYAISGLNDRTTSKHILCSLARMHSMLSLVGTDSEIQESGAGHGTRKGVDYDDETNKRLEKTGSLPAGLSKHKGLRKDEVSSRERVHRTQSLSPRDRRSWPLAFNEPMGSKKYCGLGGSSRAQSGARSSDSSEEVAKWKTKLRRSLSKTDALDGKYSSSQIDKLETKQAIKSKKKKRRKSEEKELLGEKVDQFNSKKNLNRTKERHSKKMEKNRQDNSKTRSQQKCKSDDFSPSTKPDSTIIRKDSKYPRTKKRSKSHNGGLLYRDIRGLPYKDLEYVRNVYCDVTETSESEYSRKRIFVTDKAGLRQGWVGALQKRTIERLVTKAVERRLPHLGKEWSGCEDIAFQQRTAGEEEMKRSLLRLIMSQGKCLHALNTCIKTKDTSITRYSKWYKDVGSTLRVDVGGAVITPGSGSKVQPENKELANICEIKDSSDKANETDQDTGISELHSDSSVDTTRKTSGCGVNVSFTTFPTHSVSHMTKSVYEDLGGSSEDIGNCIVANEIPDDATELCSESNHELSDRTDATCSKGSVGSAETVTVGMLSDISDTTTCSTFEVSDHVTPDEKYQHELNKNRALRDRIDSLTRDIELTESRIKEQHTLISTLTTLKELNQELIASQENPSEGNANDERKLQMSIDMSTKLYEYQKKEIRANTEQILRLESRIRRKRWHVKSAVRELERFITSPFQAKPMGSPGLYPGFHAGNNLLVSGTFV</sequence>
<keyword evidence="4" id="KW-1185">Reference proteome</keyword>
<evidence type="ECO:0000256" key="1">
    <source>
        <dbReference type="SAM" id="Coils"/>
    </source>
</evidence>
<feature type="region of interest" description="Disordered" evidence="2">
    <location>
        <begin position="442"/>
        <end position="470"/>
    </location>
</feature>
<dbReference type="InParanoid" id="A7RZD1"/>
<feature type="region of interest" description="Disordered" evidence="2">
    <location>
        <begin position="179"/>
        <end position="270"/>
    </location>
</feature>
<organism evidence="3 4">
    <name type="scientific">Nematostella vectensis</name>
    <name type="common">Starlet sea anemone</name>
    <dbReference type="NCBI Taxonomy" id="45351"/>
    <lineage>
        <taxon>Eukaryota</taxon>
        <taxon>Metazoa</taxon>
        <taxon>Cnidaria</taxon>
        <taxon>Anthozoa</taxon>
        <taxon>Hexacorallia</taxon>
        <taxon>Actiniaria</taxon>
        <taxon>Edwardsiidae</taxon>
        <taxon>Nematostella</taxon>
    </lineage>
</organism>
<feature type="compositionally biased region" description="Low complexity" evidence="2">
    <location>
        <begin position="130"/>
        <end position="140"/>
    </location>
</feature>
<gene>
    <name evidence="3" type="ORF">NEMVEDRAFT_v1g204405</name>
</gene>
<proteinExistence type="predicted"/>
<evidence type="ECO:0000313" key="3">
    <source>
        <dbReference type="EMBL" id="EDO43255.1"/>
    </source>
</evidence>
<evidence type="ECO:0000256" key="2">
    <source>
        <dbReference type="SAM" id="MobiDB-lite"/>
    </source>
</evidence>
<dbReference type="PANTHER" id="PTHR15286">
    <property type="entry name" value="RAS-ASSOCIATING DOMAIN CONTAINING PROTEIN"/>
    <property type="match status" value="1"/>
</dbReference>
<name>A7RZD1_NEMVE</name>
<feature type="compositionally biased region" description="Polar residues" evidence="2">
    <location>
        <begin position="231"/>
        <end position="249"/>
    </location>
</feature>
<feature type="coiled-coil region" evidence="1">
    <location>
        <begin position="578"/>
        <end position="605"/>
    </location>
</feature>
<dbReference type="Proteomes" id="UP000001593">
    <property type="component" value="Unassembled WGS sequence"/>
</dbReference>
<feature type="region of interest" description="Disordered" evidence="2">
    <location>
        <begin position="70"/>
        <end position="147"/>
    </location>
</feature>
<evidence type="ECO:0000313" key="4">
    <source>
        <dbReference type="Proteomes" id="UP000001593"/>
    </source>
</evidence>
<feature type="compositionally biased region" description="Basic and acidic residues" evidence="2">
    <location>
        <begin position="221"/>
        <end position="230"/>
    </location>
</feature>
<accession>A7RZD1</accession>
<dbReference type="InterPro" id="IPR033593">
    <property type="entry name" value="N-RASSF"/>
</dbReference>
<dbReference type="AlphaFoldDB" id="A7RZD1"/>
<feature type="compositionally biased region" description="Basic and acidic residues" evidence="2">
    <location>
        <begin position="190"/>
        <end position="202"/>
    </location>
</feature>
<feature type="compositionally biased region" description="Basic and acidic residues" evidence="2">
    <location>
        <begin position="459"/>
        <end position="469"/>
    </location>
</feature>
<protein>
    <submittedName>
        <fullName evidence="3">Uncharacterized protein</fullName>
    </submittedName>
</protein>
<dbReference type="KEGG" id="nve:5515175"/>
<dbReference type="EMBL" id="DS469556">
    <property type="protein sequence ID" value="EDO43255.1"/>
    <property type="molecule type" value="Genomic_DNA"/>
</dbReference>
<dbReference type="OMA" id="CEDIAFQ"/>
<feature type="compositionally biased region" description="Basic residues" evidence="2">
    <location>
        <begin position="209"/>
        <end position="220"/>
    </location>
</feature>
<dbReference type="HOGENOM" id="CLU_381879_0_0_1"/>